<dbReference type="EMBL" id="ABSU01000001">
    <property type="protein sequence ID" value="EFE36529.1"/>
    <property type="molecule type" value="Genomic_DNA"/>
</dbReference>
<dbReference type="RefSeq" id="XP_003017174.1">
    <property type="nucleotide sequence ID" value="XM_003017128.1"/>
</dbReference>
<reference evidence="2" key="1">
    <citation type="journal article" date="2011" name="Genome Biol.">
        <title>Comparative and functional genomics provide insights into the pathogenicity of dermatophytic fungi.</title>
        <authorList>
            <person name="Burmester A."/>
            <person name="Shelest E."/>
            <person name="Gloeckner G."/>
            <person name="Heddergott C."/>
            <person name="Schindler S."/>
            <person name="Staib P."/>
            <person name="Heidel A."/>
            <person name="Felder M."/>
            <person name="Petzold A."/>
            <person name="Szafranski K."/>
            <person name="Feuermann M."/>
            <person name="Pedruzzi I."/>
            <person name="Priebe S."/>
            <person name="Groth M."/>
            <person name="Winkler R."/>
            <person name="Li W."/>
            <person name="Kniemeyer O."/>
            <person name="Schroeckh V."/>
            <person name="Hertweck C."/>
            <person name="Hube B."/>
            <person name="White T.C."/>
            <person name="Platzer M."/>
            <person name="Guthke R."/>
            <person name="Heitman J."/>
            <person name="Woestemeyer J."/>
            <person name="Zipfel P.F."/>
            <person name="Monod M."/>
            <person name="Brakhage A.A."/>
        </authorList>
    </citation>
    <scope>NUCLEOTIDE SEQUENCE [LARGE SCALE GENOMIC DNA]</scope>
    <source>
        <strain evidence="2">ATCC MYA-4681 / CBS 112371</strain>
    </source>
</reference>
<protein>
    <submittedName>
        <fullName evidence="1">5-aminolevulinic acid synthase</fullName>
    </submittedName>
</protein>
<keyword evidence="2" id="KW-1185">Reference proteome</keyword>
<proteinExistence type="predicted"/>
<name>D4AIF6_ARTBC</name>
<evidence type="ECO:0000313" key="1">
    <source>
        <dbReference type="EMBL" id="EFE36529.1"/>
    </source>
</evidence>
<dbReference type="HOGENOM" id="CLU_1342947_0_0_1"/>
<comment type="caution">
    <text evidence="1">The sequence shown here is derived from an EMBL/GenBank/DDBJ whole genome shotgun (WGS) entry which is preliminary data.</text>
</comment>
<dbReference type="GeneID" id="9527140"/>
<organism evidence="1 2">
    <name type="scientific">Arthroderma benhamiae (strain ATCC MYA-4681 / CBS 112371)</name>
    <name type="common">Trichophyton mentagrophytes</name>
    <dbReference type="NCBI Taxonomy" id="663331"/>
    <lineage>
        <taxon>Eukaryota</taxon>
        <taxon>Fungi</taxon>
        <taxon>Dikarya</taxon>
        <taxon>Ascomycota</taxon>
        <taxon>Pezizomycotina</taxon>
        <taxon>Eurotiomycetes</taxon>
        <taxon>Eurotiomycetidae</taxon>
        <taxon>Onygenales</taxon>
        <taxon>Arthrodermataceae</taxon>
        <taxon>Trichophyton</taxon>
    </lineage>
</organism>
<accession>D4AIF6</accession>
<dbReference type="InterPro" id="IPR015422">
    <property type="entry name" value="PyrdxlP-dep_Trfase_small"/>
</dbReference>
<dbReference type="Proteomes" id="UP000008866">
    <property type="component" value="Unassembled WGS sequence"/>
</dbReference>
<evidence type="ECO:0000313" key="2">
    <source>
        <dbReference type="Proteomes" id="UP000008866"/>
    </source>
</evidence>
<dbReference type="Gene3D" id="3.90.1150.10">
    <property type="entry name" value="Aspartate Aminotransferase, domain 1"/>
    <property type="match status" value="1"/>
</dbReference>
<sequence length="204" mass="22079">MESLLQQSRALCPFLKKTAPATLRALSTTTRPSSSVVGGTITNLQVVARRCPVMGKALAVQSARIALRSGEARAFGTCPRSAGAAGLVRENLHRAHGKALCPVSKKGLHTTAAQAAVVDQQARGKGRAVPVPPRATVEQLNCARETFAGPKPAIPSPTAKFDYEGFYRGELDKKLKDKSYRYFNNINRLAKEFPRAHMAPRRTE</sequence>
<dbReference type="STRING" id="663331.D4AIF6"/>
<dbReference type="eggNOG" id="KOG1360">
    <property type="taxonomic scope" value="Eukaryota"/>
</dbReference>
<gene>
    <name evidence="1" type="ORF">ARB_04051</name>
</gene>
<dbReference type="AlphaFoldDB" id="D4AIF6"/>
<dbReference type="KEGG" id="abe:ARB_04051"/>